<name>A0A1I2SXP1_9CORY</name>
<dbReference type="SMART" id="SM00363">
    <property type="entry name" value="S4"/>
    <property type="match status" value="1"/>
</dbReference>
<dbReference type="PANTHER" id="PTHR32319:SF0">
    <property type="entry name" value="BACTERIAL HEMOLYSIN-LIKE PROTEIN"/>
    <property type="match status" value="1"/>
</dbReference>
<dbReference type="Proteomes" id="UP000199065">
    <property type="component" value="Unassembled WGS sequence"/>
</dbReference>
<dbReference type="InterPro" id="IPR036986">
    <property type="entry name" value="S4_RNA-bd_sf"/>
</dbReference>
<dbReference type="InterPro" id="IPR029063">
    <property type="entry name" value="SAM-dependent_MTases_sf"/>
</dbReference>
<dbReference type="SUPFAM" id="SSF53335">
    <property type="entry name" value="S-adenosyl-L-methionine-dependent methyltransferases"/>
    <property type="match status" value="1"/>
</dbReference>
<dbReference type="InterPro" id="IPR002942">
    <property type="entry name" value="S4_RNA-bd"/>
</dbReference>
<organism evidence="5 6">
    <name type="scientific">Corynebacterium spheniscorum</name>
    <dbReference type="NCBI Taxonomy" id="185761"/>
    <lineage>
        <taxon>Bacteria</taxon>
        <taxon>Bacillati</taxon>
        <taxon>Actinomycetota</taxon>
        <taxon>Actinomycetes</taxon>
        <taxon>Mycobacteriales</taxon>
        <taxon>Corynebacteriaceae</taxon>
        <taxon>Corynebacterium</taxon>
    </lineage>
</organism>
<keyword evidence="1 3" id="KW-0694">RNA-binding</keyword>
<dbReference type="EMBL" id="FOPJ01000006">
    <property type="protein sequence ID" value="SFG54721.1"/>
    <property type="molecule type" value="Genomic_DNA"/>
</dbReference>
<keyword evidence="5" id="KW-0489">Methyltransferase</keyword>
<gene>
    <name evidence="5" type="ORF">SAMN05660282_01183</name>
</gene>
<keyword evidence="6" id="KW-1185">Reference proteome</keyword>
<dbReference type="SUPFAM" id="SSF55174">
    <property type="entry name" value="Alpha-L RNA-binding motif"/>
    <property type="match status" value="1"/>
</dbReference>
<dbReference type="AlphaFoldDB" id="A0A1I2SXP1"/>
<dbReference type="STRING" id="185761.SAMN05660282_01183"/>
<dbReference type="GO" id="GO:0032259">
    <property type="term" value="P:methylation"/>
    <property type="evidence" value="ECO:0007669"/>
    <property type="project" value="UniProtKB-KW"/>
</dbReference>
<accession>A0A1I2SXP1</accession>
<dbReference type="InterPro" id="IPR047048">
    <property type="entry name" value="TlyA"/>
</dbReference>
<dbReference type="PROSITE" id="PS50889">
    <property type="entry name" value="S4"/>
    <property type="match status" value="1"/>
</dbReference>
<dbReference type="CDD" id="cd00165">
    <property type="entry name" value="S4"/>
    <property type="match status" value="1"/>
</dbReference>
<comment type="similarity">
    <text evidence="2">Belongs to the TlyA family.</text>
</comment>
<dbReference type="Gene3D" id="3.10.290.10">
    <property type="entry name" value="RNA-binding S4 domain"/>
    <property type="match status" value="1"/>
</dbReference>
<evidence type="ECO:0000313" key="6">
    <source>
        <dbReference type="Proteomes" id="UP000199065"/>
    </source>
</evidence>
<protein>
    <submittedName>
        <fullName evidence="5">23S rRNA (Cytidine1920-2'-O)/16S rRNA (Cytidine1409-2'-O)-methyltransferase</fullName>
    </submittedName>
</protein>
<dbReference type="Pfam" id="PF01479">
    <property type="entry name" value="S4"/>
    <property type="match status" value="1"/>
</dbReference>
<feature type="domain" description="RNA-binding S4" evidence="4">
    <location>
        <begin position="4"/>
        <end position="62"/>
    </location>
</feature>
<evidence type="ECO:0000256" key="2">
    <source>
        <dbReference type="ARBA" id="ARBA00029460"/>
    </source>
</evidence>
<dbReference type="InterPro" id="IPR004538">
    <property type="entry name" value="Hemolysin_A/TlyA"/>
</dbReference>
<sequence>MDEQRLDSAISERGLARSREKARAMIKAGRVSVDGRVVKKAATAVGENSRIEIAAAPEDRWASRGALKLLSVLDLWEPQGLSLAGKRVLDAGASTGGFSDVCLDRGAKKVYAVDVGHDQLIARLAEDPRIKNLEATNIRELDRDMLDGEAVDLMVGDLSFISLKLVLPVIAQCVREGADLLPMVKPQFEVGKERLSRTGVVKSPELRAEVTLDIARCAADLGLSTLGVVASALPGPSGNVEYFLWLRADAGAQAPSETQLSDMVSRAIKEGPQ</sequence>
<reference evidence="5 6" key="1">
    <citation type="submission" date="2016-10" db="EMBL/GenBank/DDBJ databases">
        <authorList>
            <person name="de Groot N.N."/>
        </authorList>
    </citation>
    <scope>NUCLEOTIDE SEQUENCE [LARGE SCALE GENOMIC DNA]</scope>
    <source>
        <strain>J11</strain>
        <strain evidence="6">PG 39</strain>
    </source>
</reference>
<dbReference type="Gene3D" id="3.40.50.150">
    <property type="entry name" value="Vaccinia Virus protein VP39"/>
    <property type="match status" value="1"/>
</dbReference>
<dbReference type="GO" id="GO:0003723">
    <property type="term" value="F:RNA binding"/>
    <property type="evidence" value="ECO:0007669"/>
    <property type="project" value="UniProtKB-KW"/>
</dbReference>
<dbReference type="PANTHER" id="PTHR32319">
    <property type="entry name" value="BACTERIAL HEMOLYSIN-LIKE PROTEIN"/>
    <property type="match status" value="1"/>
</dbReference>
<keyword evidence="5" id="KW-0808">Transferase</keyword>
<dbReference type="Pfam" id="PF01728">
    <property type="entry name" value="FtsJ"/>
    <property type="match status" value="1"/>
</dbReference>
<dbReference type="InterPro" id="IPR002877">
    <property type="entry name" value="RNA_MeTrfase_FtsJ_dom"/>
</dbReference>
<dbReference type="PIRSF" id="PIRSF005578">
    <property type="entry name" value="TlyA"/>
    <property type="match status" value="1"/>
</dbReference>
<evidence type="ECO:0000259" key="4">
    <source>
        <dbReference type="SMART" id="SM00363"/>
    </source>
</evidence>
<evidence type="ECO:0000256" key="1">
    <source>
        <dbReference type="ARBA" id="ARBA00022884"/>
    </source>
</evidence>
<proteinExistence type="inferred from homology"/>
<evidence type="ECO:0000313" key="5">
    <source>
        <dbReference type="EMBL" id="SFG54721.1"/>
    </source>
</evidence>
<dbReference type="CDD" id="cd02440">
    <property type="entry name" value="AdoMet_MTases"/>
    <property type="match status" value="1"/>
</dbReference>
<dbReference type="GO" id="GO:0008168">
    <property type="term" value="F:methyltransferase activity"/>
    <property type="evidence" value="ECO:0007669"/>
    <property type="project" value="UniProtKB-KW"/>
</dbReference>
<evidence type="ECO:0000256" key="3">
    <source>
        <dbReference type="PROSITE-ProRule" id="PRU00182"/>
    </source>
</evidence>